<gene>
    <name evidence="1" type="ORF">H0235_009128</name>
</gene>
<keyword evidence="2" id="KW-1185">Reference proteome</keyword>
<dbReference type="AlphaFoldDB" id="A0A834U9T6"/>
<proteinExistence type="predicted"/>
<reference evidence="1" key="1">
    <citation type="journal article" date="2020" name="G3 (Bethesda)">
        <title>High-Quality Assemblies for Three Invasive Social Wasps from the &lt;i&gt;Vespula&lt;/i&gt; Genus.</title>
        <authorList>
            <person name="Harrop T.W.R."/>
            <person name="Guhlin J."/>
            <person name="McLaughlin G.M."/>
            <person name="Permina E."/>
            <person name="Stockwell P."/>
            <person name="Gilligan J."/>
            <person name="Le Lec M.F."/>
            <person name="Gruber M.A.M."/>
            <person name="Quinn O."/>
            <person name="Lovegrove M."/>
            <person name="Duncan E.J."/>
            <person name="Remnant E.J."/>
            <person name="Van Eeckhoven J."/>
            <person name="Graham B."/>
            <person name="Knapp R.A."/>
            <person name="Langford K.W."/>
            <person name="Kronenberg Z."/>
            <person name="Press M.O."/>
            <person name="Eacker S.M."/>
            <person name="Wilson-Rankin E.E."/>
            <person name="Purcell J."/>
            <person name="Lester P.J."/>
            <person name="Dearden P.K."/>
        </authorList>
    </citation>
    <scope>NUCLEOTIDE SEQUENCE</scope>
    <source>
        <strain evidence="1">Volc-1</strain>
    </source>
</reference>
<evidence type="ECO:0000313" key="1">
    <source>
        <dbReference type="EMBL" id="KAF7423845.1"/>
    </source>
</evidence>
<dbReference type="Proteomes" id="UP000600918">
    <property type="component" value="Unassembled WGS sequence"/>
</dbReference>
<accession>A0A834U9T6</accession>
<dbReference type="EMBL" id="JACSDY010000007">
    <property type="protein sequence ID" value="KAF7423845.1"/>
    <property type="molecule type" value="Genomic_DNA"/>
</dbReference>
<protein>
    <submittedName>
        <fullName evidence="1">Uncharacterized protein</fullName>
    </submittedName>
</protein>
<organism evidence="1 2">
    <name type="scientific">Vespula pensylvanica</name>
    <name type="common">Western yellow jacket</name>
    <name type="synonym">Wasp</name>
    <dbReference type="NCBI Taxonomy" id="30213"/>
    <lineage>
        <taxon>Eukaryota</taxon>
        <taxon>Metazoa</taxon>
        <taxon>Ecdysozoa</taxon>
        <taxon>Arthropoda</taxon>
        <taxon>Hexapoda</taxon>
        <taxon>Insecta</taxon>
        <taxon>Pterygota</taxon>
        <taxon>Neoptera</taxon>
        <taxon>Endopterygota</taxon>
        <taxon>Hymenoptera</taxon>
        <taxon>Apocrita</taxon>
        <taxon>Aculeata</taxon>
        <taxon>Vespoidea</taxon>
        <taxon>Vespidae</taxon>
        <taxon>Vespinae</taxon>
        <taxon>Vespula</taxon>
    </lineage>
</organism>
<name>A0A834U9T6_VESPE</name>
<comment type="caution">
    <text evidence="1">The sequence shown here is derived from an EMBL/GenBank/DDBJ whole genome shotgun (WGS) entry which is preliminary data.</text>
</comment>
<sequence length="150" mass="16741">MVACRGSHGETSELGWATRIIEQFGVLPKVASCATTGGDGPFRSLAASRRVSQPTGQTNSCTSLSTRDLLFESEEGRKMNEDFVGEPVLPTAALLRFFLRDDRRHPMYQVSGYIINRQLALWVDKLCASLRTSSSWEFDSSRQTGLEMFR</sequence>
<evidence type="ECO:0000313" key="2">
    <source>
        <dbReference type="Proteomes" id="UP000600918"/>
    </source>
</evidence>